<evidence type="ECO:0000256" key="1">
    <source>
        <dbReference type="SAM" id="MobiDB-lite"/>
    </source>
</evidence>
<feature type="region of interest" description="Disordered" evidence="1">
    <location>
        <begin position="152"/>
        <end position="175"/>
    </location>
</feature>
<protein>
    <submittedName>
        <fullName evidence="2">Uncharacterized protein</fullName>
    </submittedName>
</protein>
<organism evidence="2 3">
    <name type="scientific">Rousettus aegyptiacus</name>
    <name type="common">Egyptian fruit bat</name>
    <name type="synonym">Pteropus aegyptiacus</name>
    <dbReference type="NCBI Taxonomy" id="9407"/>
    <lineage>
        <taxon>Eukaryota</taxon>
        <taxon>Metazoa</taxon>
        <taxon>Chordata</taxon>
        <taxon>Craniata</taxon>
        <taxon>Vertebrata</taxon>
        <taxon>Euteleostomi</taxon>
        <taxon>Mammalia</taxon>
        <taxon>Eutheria</taxon>
        <taxon>Laurasiatheria</taxon>
        <taxon>Chiroptera</taxon>
        <taxon>Yinpterochiroptera</taxon>
        <taxon>Pteropodoidea</taxon>
        <taxon>Pteropodidae</taxon>
        <taxon>Rousettinae</taxon>
        <taxon>Rousettus</taxon>
    </lineage>
</organism>
<feature type="region of interest" description="Disordered" evidence="1">
    <location>
        <begin position="1"/>
        <end position="60"/>
    </location>
</feature>
<dbReference type="Proteomes" id="UP000593571">
    <property type="component" value="Unassembled WGS sequence"/>
</dbReference>
<evidence type="ECO:0000313" key="3">
    <source>
        <dbReference type="Proteomes" id="UP000593571"/>
    </source>
</evidence>
<evidence type="ECO:0000313" key="2">
    <source>
        <dbReference type="EMBL" id="KAF6457229.1"/>
    </source>
</evidence>
<comment type="caution">
    <text evidence="2">The sequence shown here is derived from an EMBL/GenBank/DDBJ whole genome shotgun (WGS) entry which is preliminary data.</text>
</comment>
<reference evidence="2 3" key="1">
    <citation type="journal article" date="2020" name="Nature">
        <title>Six reference-quality genomes reveal evolution of bat adaptations.</title>
        <authorList>
            <person name="Jebb D."/>
            <person name="Huang Z."/>
            <person name="Pippel M."/>
            <person name="Hughes G.M."/>
            <person name="Lavrichenko K."/>
            <person name="Devanna P."/>
            <person name="Winkler S."/>
            <person name="Jermiin L.S."/>
            <person name="Skirmuntt E.C."/>
            <person name="Katzourakis A."/>
            <person name="Burkitt-Gray L."/>
            <person name="Ray D.A."/>
            <person name="Sullivan K.A.M."/>
            <person name="Roscito J.G."/>
            <person name="Kirilenko B.M."/>
            <person name="Davalos L.M."/>
            <person name="Corthals A.P."/>
            <person name="Power M.L."/>
            <person name="Jones G."/>
            <person name="Ransome R.D."/>
            <person name="Dechmann D.K.N."/>
            <person name="Locatelli A.G."/>
            <person name="Puechmaille S.J."/>
            <person name="Fedrigo O."/>
            <person name="Jarvis E.D."/>
            <person name="Hiller M."/>
            <person name="Vernes S.C."/>
            <person name="Myers E.W."/>
            <person name="Teeling E.C."/>
        </authorList>
    </citation>
    <scope>NUCLEOTIDE SEQUENCE [LARGE SCALE GENOMIC DNA]</scope>
    <source>
        <strain evidence="2">MRouAeg1</strain>
        <tissue evidence="2">Muscle</tissue>
    </source>
</reference>
<gene>
    <name evidence="2" type="ORF">HJG63_011750</name>
</gene>
<dbReference type="AlphaFoldDB" id="A0A7J8GC34"/>
<keyword evidence="3" id="KW-1185">Reference proteome</keyword>
<sequence>MGRKADTTPAGEVGPAPRGPEEKWPGPREQSAECEAGEGGSAPRPRAPSPGRNGGQEYQKPRVLLRAQGVKAGGRLACRGAHTHAGRLLPPSPGRGGAQEGVTRRKECWGFESTPPSTYLPRPRSACSAGNCDILGPGFLLTHSHIRCSKTPGLPPRPAHGWGGGGLRARPTSPS</sequence>
<proteinExistence type="predicted"/>
<accession>A0A7J8GC34</accession>
<feature type="region of interest" description="Disordered" evidence="1">
    <location>
        <begin position="81"/>
        <end position="101"/>
    </location>
</feature>
<dbReference type="EMBL" id="JACASE010000006">
    <property type="protein sequence ID" value="KAF6457229.1"/>
    <property type="molecule type" value="Genomic_DNA"/>
</dbReference>
<name>A0A7J8GC34_ROUAE</name>